<evidence type="ECO:0000313" key="9">
    <source>
        <dbReference type="EMBL" id="SFE84385.1"/>
    </source>
</evidence>
<dbReference type="CDD" id="cd17329">
    <property type="entry name" value="MFS_MdtH_MDR_like"/>
    <property type="match status" value="1"/>
</dbReference>
<dbReference type="Pfam" id="PF07690">
    <property type="entry name" value="MFS_1"/>
    <property type="match status" value="1"/>
</dbReference>
<proteinExistence type="predicted"/>
<dbReference type="AlphaFoldDB" id="A0A1I2DUW5"/>
<evidence type="ECO:0000256" key="5">
    <source>
        <dbReference type="ARBA" id="ARBA00022989"/>
    </source>
</evidence>
<dbReference type="RefSeq" id="WP_091541741.1">
    <property type="nucleotide sequence ID" value="NZ_FONY01000008.1"/>
</dbReference>
<dbReference type="InterPro" id="IPR050171">
    <property type="entry name" value="MFS_Transporters"/>
</dbReference>
<evidence type="ECO:0000256" key="3">
    <source>
        <dbReference type="ARBA" id="ARBA00022475"/>
    </source>
</evidence>
<feature type="transmembrane region" description="Helical" evidence="7">
    <location>
        <begin position="20"/>
        <end position="44"/>
    </location>
</feature>
<comment type="subcellular location">
    <subcellularLocation>
        <location evidence="1">Cell membrane</location>
        <topology evidence="1">Multi-pass membrane protein</topology>
    </subcellularLocation>
</comment>
<feature type="transmembrane region" description="Helical" evidence="7">
    <location>
        <begin position="149"/>
        <end position="168"/>
    </location>
</feature>
<evidence type="ECO:0000256" key="2">
    <source>
        <dbReference type="ARBA" id="ARBA00022448"/>
    </source>
</evidence>
<evidence type="ECO:0000256" key="6">
    <source>
        <dbReference type="ARBA" id="ARBA00023136"/>
    </source>
</evidence>
<evidence type="ECO:0000256" key="7">
    <source>
        <dbReference type="SAM" id="Phobius"/>
    </source>
</evidence>
<dbReference type="PANTHER" id="PTHR23517:SF3">
    <property type="entry name" value="INTEGRAL MEMBRANE TRANSPORT PROTEIN"/>
    <property type="match status" value="1"/>
</dbReference>
<organism evidence="9 10">
    <name type="scientific">Thermoflexibacter ruber</name>
    <dbReference type="NCBI Taxonomy" id="1003"/>
    <lineage>
        <taxon>Bacteria</taxon>
        <taxon>Pseudomonadati</taxon>
        <taxon>Bacteroidota</taxon>
        <taxon>Cytophagia</taxon>
        <taxon>Cytophagales</taxon>
        <taxon>Thermoflexibacteraceae</taxon>
        <taxon>Thermoflexibacter</taxon>
    </lineage>
</organism>
<accession>A0A1I2DUW5</accession>
<evidence type="ECO:0000313" key="10">
    <source>
        <dbReference type="Proteomes" id="UP000199513"/>
    </source>
</evidence>
<gene>
    <name evidence="9" type="ORF">SAMN04488541_100824</name>
</gene>
<reference evidence="9 10" key="1">
    <citation type="submission" date="2016-10" db="EMBL/GenBank/DDBJ databases">
        <authorList>
            <person name="de Groot N.N."/>
        </authorList>
    </citation>
    <scope>NUCLEOTIDE SEQUENCE [LARGE SCALE GENOMIC DNA]</scope>
    <source>
        <strain>GEY</strain>
        <strain evidence="10">DSM 9560</strain>
    </source>
</reference>
<feature type="domain" description="Major facilitator superfamily (MFS) profile" evidence="8">
    <location>
        <begin position="19"/>
        <end position="399"/>
    </location>
</feature>
<feature type="transmembrane region" description="Helical" evidence="7">
    <location>
        <begin position="56"/>
        <end position="75"/>
    </location>
</feature>
<evidence type="ECO:0000259" key="8">
    <source>
        <dbReference type="PROSITE" id="PS50850"/>
    </source>
</evidence>
<evidence type="ECO:0000256" key="4">
    <source>
        <dbReference type="ARBA" id="ARBA00022692"/>
    </source>
</evidence>
<keyword evidence="4 7" id="KW-0812">Transmembrane</keyword>
<dbReference type="InterPro" id="IPR036259">
    <property type="entry name" value="MFS_trans_sf"/>
</dbReference>
<protein>
    <submittedName>
        <fullName evidence="9">Predicted arabinose efflux permease, MFS family</fullName>
    </submittedName>
</protein>
<sequence>MFQKILSLYKNAYGGLPRSSWLLATIMLINRSGSMVIPFIGVYLTQKLKFSLSEAGSIITVFGTGSVIGAYFGGWLSDKIGNYKVQFWSLVVGGAGFFVLMLMQSFWQIACCIFFLSIITESLRPANTASVADYSTPENLTRSYALNRLATNLGYAIGPTLGGLLAVYDFRYLFLADGVTCISAGLLFSYWFKPSRKKHKKQEILQESTQAKSPYKDYVFLSAVLLTTICVITFFQLFTVIPLYFKQVCLYSEQKIGILLALNGLIVALFEMLTVYIIGERIPQLRMITFGVMMMILAFILIIISKNLFIIVLAIAFFTFGEIFILPYMNVFTINRSTTSTRGKFVGMYASIFSISWVVAPSLGTNIAEQYNFHTLWYTMIALNIIVFIGFKILEQQVKVNKKVA</sequence>
<feature type="transmembrane region" description="Helical" evidence="7">
    <location>
        <begin position="174"/>
        <end position="192"/>
    </location>
</feature>
<dbReference type="OrthoDB" id="5379144at2"/>
<dbReference type="Gene3D" id="1.20.1250.20">
    <property type="entry name" value="MFS general substrate transporter like domains"/>
    <property type="match status" value="1"/>
</dbReference>
<dbReference type="InterPro" id="IPR001958">
    <property type="entry name" value="Tet-R_TetA/multi-R_MdtG-like"/>
</dbReference>
<dbReference type="GO" id="GO:0022857">
    <property type="term" value="F:transmembrane transporter activity"/>
    <property type="evidence" value="ECO:0007669"/>
    <property type="project" value="InterPro"/>
</dbReference>
<keyword evidence="3" id="KW-1003">Cell membrane</keyword>
<name>A0A1I2DUW5_9BACT</name>
<keyword evidence="2" id="KW-0813">Transport</keyword>
<dbReference type="InterPro" id="IPR020846">
    <property type="entry name" value="MFS_dom"/>
</dbReference>
<dbReference type="SUPFAM" id="SSF103473">
    <property type="entry name" value="MFS general substrate transporter"/>
    <property type="match status" value="1"/>
</dbReference>
<evidence type="ECO:0000256" key="1">
    <source>
        <dbReference type="ARBA" id="ARBA00004651"/>
    </source>
</evidence>
<keyword evidence="10" id="KW-1185">Reference proteome</keyword>
<feature type="transmembrane region" description="Helical" evidence="7">
    <location>
        <begin position="376"/>
        <end position="394"/>
    </location>
</feature>
<dbReference type="STRING" id="1003.SAMN04488541_100824"/>
<dbReference type="PROSITE" id="PS50850">
    <property type="entry name" value="MFS"/>
    <property type="match status" value="1"/>
</dbReference>
<keyword evidence="6 7" id="KW-0472">Membrane</keyword>
<feature type="transmembrane region" description="Helical" evidence="7">
    <location>
        <begin position="218"/>
        <end position="244"/>
    </location>
</feature>
<feature type="transmembrane region" description="Helical" evidence="7">
    <location>
        <begin position="285"/>
        <end position="304"/>
    </location>
</feature>
<feature type="transmembrane region" description="Helical" evidence="7">
    <location>
        <begin position="310"/>
        <end position="333"/>
    </location>
</feature>
<feature type="transmembrane region" description="Helical" evidence="7">
    <location>
        <begin position="256"/>
        <end position="278"/>
    </location>
</feature>
<dbReference type="PRINTS" id="PR01035">
    <property type="entry name" value="TCRTETA"/>
</dbReference>
<dbReference type="InterPro" id="IPR011701">
    <property type="entry name" value="MFS"/>
</dbReference>
<feature type="transmembrane region" description="Helical" evidence="7">
    <location>
        <begin position="345"/>
        <end position="364"/>
    </location>
</feature>
<dbReference type="GO" id="GO:0005886">
    <property type="term" value="C:plasma membrane"/>
    <property type="evidence" value="ECO:0007669"/>
    <property type="project" value="UniProtKB-SubCell"/>
</dbReference>
<dbReference type="EMBL" id="FONY01000008">
    <property type="protein sequence ID" value="SFE84385.1"/>
    <property type="molecule type" value="Genomic_DNA"/>
</dbReference>
<dbReference type="PANTHER" id="PTHR23517">
    <property type="entry name" value="RESISTANCE PROTEIN MDTM, PUTATIVE-RELATED-RELATED"/>
    <property type="match status" value="1"/>
</dbReference>
<feature type="transmembrane region" description="Helical" evidence="7">
    <location>
        <begin position="87"/>
        <end position="116"/>
    </location>
</feature>
<keyword evidence="5 7" id="KW-1133">Transmembrane helix</keyword>
<dbReference type="Proteomes" id="UP000199513">
    <property type="component" value="Unassembled WGS sequence"/>
</dbReference>